<keyword evidence="4" id="KW-1185">Reference proteome</keyword>
<name>A0A4Y2WRT3_ARAVE</name>
<dbReference type="EMBL" id="BGPR01064481">
    <property type="protein sequence ID" value="GBO39448.1"/>
    <property type="molecule type" value="Genomic_DNA"/>
</dbReference>
<feature type="region of interest" description="Disordered" evidence="1">
    <location>
        <begin position="26"/>
        <end position="54"/>
    </location>
</feature>
<evidence type="ECO:0000256" key="1">
    <source>
        <dbReference type="SAM" id="MobiDB-lite"/>
    </source>
</evidence>
<reference evidence="3 4" key="1">
    <citation type="journal article" date="2019" name="Sci. Rep.">
        <title>Orb-weaving spider Araneus ventricosus genome elucidates the spidroin gene catalogue.</title>
        <authorList>
            <person name="Kono N."/>
            <person name="Nakamura H."/>
            <person name="Ohtoshi R."/>
            <person name="Moran D.A.P."/>
            <person name="Shinohara A."/>
            <person name="Yoshida Y."/>
            <person name="Fujiwara M."/>
            <person name="Mori M."/>
            <person name="Tomita M."/>
            <person name="Arakawa K."/>
        </authorList>
    </citation>
    <scope>NUCLEOTIDE SEQUENCE [LARGE SCALE GENOMIC DNA]</scope>
</reference>
<evidence type="ECO:0000313" key="3">
    <source>
        <dbReference type="EMBL" id="GBO39448.1"/>
    </source>
</evidence>
<keyword evidence="2" id="KW-0472">Membrane</keyword>
<keyword evidence="2" id="KW-0812">Transmembrane</keyword>
<gene>
    <name evidence="3" type="ORF">AVEN_225083_1</name>
</gene>
<evidence type="ECO:0000313" key="4">
    <source>
        <dbReference type="Proteomes" id="UP000499080"/>
    </source>
</evidence>
<evidence type="ECO:0000256" key="2">
    <source>
        <dbReference type="SAM" id="Phobius"/>
    </source>
</evidence>
<keyword evidence="2" id="KW-1133">Transmembrane helix</keyword>
<accession>A0A4Y2WRT3</accession>
<protein>
    <recommendedName>
        <fullName evidence="5">Transmembrane protein</fullName>
    </recommendedName>
</protein>
<evidence type="ECO:0008006" key="5">
    <source>
        <dbReference type="Google" id="ProtNLM"/>
    </source>
</evidence>
<proteinExistence type="predicted"/>
<feature type="transmembrane region" description="Helical" evidence="2">
    <location>
        <begin position="69"/>
        <end position="89"/>
    </location>
</feature>
<sequence length="113" mass="13503">MDREDATARERRLARERFARWRARQSHETLNRRHAADNECHRRRKGGETREERQKRHAFFSEYRERIHLVSAGSPVLFFMLYFLSTLAIDMRFSSTTFVSKSVTIRSEILLAS</sequence>
<comment type="caution">
    <text evidence="3">The sequence shown here is derived from an EMBL/GenBank/DDBJ whole genome shotgun (WGS) entry which is preliminary data.</text>
</comment>
<dbReference type="AlphaFoldDB" id="A0A4Y2WRT3"/>
<organism evidence="3 4">
    <name type="scientific">Araneus ventricosus</name>
    <name type="common">Orbweaver spider</name>
    <name type="synonym">Epeira ventricosa</name>
    <dbReference type="NCBI Taxonomy" id="182803"/>
    <lineage>
        <taxon>Eukaryota</taxon>
        <taxon>Metazoa</taxon>
        <taxon>Ecdysozoa</taxon>
        <taxon>Arthropoda</taxon>
        <taxon>Chelicerata</taxon>
        <taxon>Arachnida</taxon>
        <taxon>Araneae</taxon>
        <taxon>Araneomorphae</taxon>
        <taxon>Entelegynae</taxon>
        <taxon>Araneoidea</taxon>
        <taxon>Araneidae</taxon>
        <taxon>Araneus</taxon>
    </lineage>
</organism>
<dbReference type="Proteomes" id="UP000499080">
    <property type="component" value="Unassembled WGS sequence"/>
</dbReference>